<feature type="transmembrane region" description="Helical" evidence="10">
    <location>
        <begin position="160"/>
        <end position="181"/>
    </location>
</feature>
<dbReference type="InterPro" id="IPR051050">
    <property type="entry name" value="Lipid_II_flippase_MurJ/MviN"/>
</dbReference>
<evidence type="ECO:0000256" key="8">
    <source>
        <dbReference type="ARBA" id="ARBA00060041"/>
    </source>
</evidence>
<dbReference type="InterPro" id="IPR004268">
    <property type="entry name" value="MurJ"/>
</dbReference>
<keyword evidence="3 10" id="KW-0812">Transmembrane</keyword>
<keyword evidence="6 10" id="KW-1133">Transmembrane helix</keyword>
<dbReference type="GO" id="GO:0008360">
    <property type="term" value="P:regulation of cell shape"/>
    <property type="evidence" value="ECO:0007669"/>
    <property type="project" value="UniProtKB-KW"/>
</dbReference>
<keyword evidence="7 10" id="KW-0472">Membrane</keyword>
<dbReference type="PRINTS" id="PR01806">
    <property type="entry name" value="VIRFACTRMVIN"/>
</dbReference>
<evidence type="ECO:0000256" key="7">
    <source>
        <dbReference type="ARBA" id="ARBA00023136"/>
    </source>
</evidence>
<gene>
    <name evidence="11" type="ORF">KDW03_12050</name>
</gene>
<evidence type="ECO:0000256" key="1">
    <source>
        <dbReference type="ARBA" id="ARBA00004651"/>
    </source>
</evidence>
<feature type="transmembrane region" description="Helical" evidence="10">
    <location>
        <begin position="395"/>
        <end position="413"/>
    </location>
</feature>
<feature type="transmembrane region" description="Helical" evidence="10">
    <location>
        <begin position="130"/>
        <end position="148"/>
    </location>
</feature>
<evidence type="ECO:0000256" key="10">
    <source>
        <dbReference type="SAM" id="Phobius"/>
    </source>
</evidence>
<evidence type="ECO:0000256" key="9">
    <source>
        <dbReference type="ARBA" id="ARBA00061532"/>
    </source>
</evidence>
<feature type="transmembrane region" description="Helical" evidence="10">
    <location>
        <begin position="310"/>
        <end position="327"/>
    </location>
</feature>
<organism evidence="11 12">
    <name type="scientific">Thermospira aquatica</name>
    <dbReference type="NCBI Taxonomy" id="2828656"/>
    <lineage>
        <taxon>Bacteria</taxon>
        <taxon>Pseudomonadati</taxon>
        <taxon>Spirochaetota</taxon>
        <taxon>Spirochaetia</taxon>
        <taxon>Brevinematales</taxon>
        <taxon>Thermospiraceae</taxon>
        <taxon>Thermospira</taxon>
    </lineage>
</organism>
<feature type="transmembrane region" description="Helical" evidence="10">
    <location>
        <begin position="247"/>
        <end position="264"/>
    </location>
</feature>
<reference evidence="11" key="2">
    <citation type="submission" date="2022-06" db="EMBL/GenBank/DDBJ databases">
        <title>Thermospira aquatica gen. nov., sp. nov.</title>
        <authorList>
            <person name="Ben Ali Gam Z."/>
            <person name="Labat M."/>
        </authorList>
    </citation>
    <scope>NUCLEOTIDE SEQUENCE</scope>
    <source>
        <strain evidence="11">F1F22</strain>
    </source>
</reference>
<feature type="transmembrane region" description="Helical" evidence="10">
    <location>
        <begin position="21"/>
        <end position="38"/>
    </location>
</feature>
<reference evidence="11" key="1">
    <citation type="submission" date="2021-04" db="EMBL/GenBank/DDBJ databases">
        <authorList>
            <person name="Postec A."/>
        </authorList>
    </citation>
    <scope>NUCLEOTIDE SEQUENCE</scope>
    <source>
        <strain evidence="11">F1F22</strain>
    </source>
</reference>
<comment type="function">
    <text evidence="8">Involved in peptidoglycan biosynthesis. Transports lipid-linked peptidoglycan precursors from the inner to the outer leaflet of the cytoplasmic membrane.</text>
</comment>
<dbReference type="RefSeq" id="WP_271435325.1">
    <property type="nucleotide sequence ID" value="NZ_CP073355.1"/>
</dbReference>
<dbReference type="GO" id="GO:0034204">
    <property type="term" value="P:lipid translocation"/>
    <property type="evidence" value="ECO:0007669"/>
    <property type="project" value="TreeGrafter"/>
</dbReference>
<evidence type="ECO:0000256" key="3">
    <source>
        <dbReference type="ARBA" id="ARBA00022692"/>
    </source>
</evidence>
<keyword evidence="5" id="KW-0573">Peptidoglycan synthesis</keyword>
<feature type="transmembrane region" description="Helical" evidence="10">
    <location>
        <begin position="456"/>
        <end position="473"/>
    </location>
</feature>
<evidence type="ECO:0000256" key="6">
    <source>
        <dbReference type="ARBA" id="ARBA00022989"/>
    </source>
</evidence>
<feature type="transmembrane region" description="Helical" evidence="10">
    <location>
        <begin position="270"/>
        <end position="290"/>
    </location>
</feature>
<keyword evidence="2" id="KW-1003">Cell membrane</keyword>
<dbReference type="Pfam" id="PF03023">
    <property type="entry name" value="MurJ"/>
    <property type="match status" value="1"/>
</dbReference>
<sequence length="514" mass="58013">MAGSKRFLSLRHIGTNSFWTFLSRVTGVVKQMIFTYLFGASGDTFWAAFRLVNAFRRYIGEGGALGSAFIPVFNQVREQKGEEEAKLFAHRVMTVFGIFSLLLALVLGVTAFWYGPWLASGFDARRMREYILLMIIMMPYIPLINWYALRMGVLNSFQIFGSSAAGPVLFNVIFIGLPLFFAGTVGIYVSAISVVLGSLVMVLVQGKDISRLGYGLKLVWHGHPAEERFWRLFWPTAGNMVALTAKNFLATWFLSFFVGGYVVYMNAFTVLSAPLGFIAIAVGTVMMPLLSRFRERGSREEFSHAVEEGLLFLLFWTLPMMIFFILLPETVNRVLFYDVFVALMGRSGRMTQELLALSNEVLRLFAFSLLPMSVAVVFEKIFYATHDAKTPLRSNLLTLFLTGGLYFLSFLPALGVKGVILAETISSYVVMLYYFKGLRGGMVEKRVWKTVGGKTLVWFVFSLVVGFGVTWVYRRLESLVPVGIGYILFAGVVFAVFMGMYYLLTKIFRVEFYR</sequence>
<evidence type="ECO:0000256" key="2">
    <source>
        <dbReference type="ARBA" id="ARBA00022475"/>
    </source>
</evidence>
<dbReference type="AlphaFoldDB" id="A0AAX3BD56"/>
<accession>A0AAX3BD56</accession>
<keyword evidence="4" id="KW-0133">Cell shape</keyword>
<dbReference type="GO" id="GO:0005886">
    <property type="term" value="C:plasma membrane"/>
    <property type="evidence" value="ECO:0007669"/>
    <property type="project" value="UniProtKB-SubCell"/>
</dbReference>
<proteinExistence type="inferred from homology"/>
<feature type="transmembrane region" description="Helical" evidence="10">
    <location>
        <begin position="187"/>
        <end position="204"/>
    </location>
</feature>
<dbReference type="PANTHER" id="PTHR47019">
    <property type="entry name" value="LIPID II FLIPPASE MURJ"/>
    <property type="match status" value="1"/>
</dbReference>
<dbReference type="Proteomes" id="UP001056539">
    <property type="component" value="Chromosome"/>
</dbReference>
<dbReference type="KEGG" id="taqu:KDW03_12050"/>
<protein>
    <recommendedName>
        <fullName evidence="13">Lipid II flippase MurJ</fullName>
    </recommendedName>
</protein>
<feature type="transmembrane region" description="Helical" evidence="10">
    <location>
        <begin position="419"/>
        <end position="435"/>
    </location>
</feature>
<dbReference type="GO" id="GO:0015648">
    <property type="term" value="F:lipid-linked peptidoglycan transporter activity"/>
    <property type="evidence" value="ECO:0007669"/>
    <property type="project" value="TreeGrafter"/>
</dbReference>
<comment type="subcellular location">
    <subcellularLocation>
        <location evidence="1">Cell membrane</location>
        <topology evidence="1">Multi-pass membrane protein</topology>
    </subcellularLocation>
</comment>
<keyword evidence="12" id="KW-1185">Reference proteome</keyword>
<evidence type="ECO:0000313" key="12">
    <source>
        <dbReference type="Proteomes" id="UP001056539"/>
    </source>
</evidence>
<dbReference type="PANTHER" id="PTHR47019:SF1">
    <property type="entry name" value="LIPID II FLIPPASE MURJ"/>
    <property type="match status" value="1"/>
</dbReference>
<feature type="transmembrane region" description="Helical" evidence="10">
    <location>
        <begin position="88"/>
        <end position="115"/>
    </location>
</feature>
<evidence type="ECO:0000256" key="4">
    <source>
        <dbReference type="ARBA" id="ARBA00022960"/>
    </source>
</evidence>
<evidence type="ECO:0000313" key="11">
    <source>
        <dbReference type="EMBL" id="URA10193.1"/>
    </source>
</evidence>
<comment type="similarity">
    <text evidence="9">Belongs to the MurJ/MviN family.</text>
</comment>
<dbReference type="GO" id="GO:0009252">
    <property type="term" value="P:peptidoglycan biosynthetic process"/>
    <property type="evidence" value="ECO:0007669"/>
    <property type="project" value="UniProtKB-KW"/>
</dbReference>
<feature type="transmembrane region" description="Helical" evidence="10">
    <location>
        <begin position="479"/>
        <end position="504"/>
    </location>
</feature>
<feature type="transmembrane region" description="Helical" evidence="10">
    <location>
        <begin position="364"/>
        <end position="383"/>
    </location>
</feature>
<name>A0AAX3BD56_9SPIR</name>
<evidence type="ECO:0000256" key="5">
    <source>
        <dbReference type="ARBA" id="ARBA00022984"/>
    </source>
</evidence>
<evidence type="ECO:0008006" key="13">
    <source>
        <dbReference type="Google" id="ProtNLM"/>
    </source>
</evidence>
<dbReference type="EMBL" id="CP073355">
    <property type="protein sequence ID" value="URA10193.1"/>
    <property type="molecule type" value="Genomic_DNA"/>
</dbReference>